<dbReference type="AlphaFoldDB" id="A0A8S4C1Y1"/>
<dbReference type="PANTHER" id="PTHR11241:SF0">
    <property type="entry name" value="DEOXYURIDINE 5'-TRIPHOSPHATE NUCLEOTIDOHYDROLASE"/>
    <property type="match status" value="1"/>
</dbReference>
<dbReference type="NCBIfam" id="TIGR00576">
    <property type="entry name" value="dut"/>
    <property type="match status" value="1"/>
</dbReference>
<evidence type="ECO:0000313" key="10">
    <source>
        <dbReference type="Proteomes" id="UP000837675"/>
    </source>
</evidence>
<keyword evidence="4 7" id="KW-0378">Hydrolase</keyword>
<comment type="cofactor">
    <cofactor evidence="7">
        <name>Mg(2+)</name>
        <dbReference type="ChEBI" id="CHEBI:18420"/>
    </cofactor>
</comment>
<proteinExistence type="inferred from homology"/>
<dbReference type="FunFam" id="2.70.40.10:FF:000002">
    <property type="entry name" value="dUTP diphosphatase"/>
    <property type="match status" value="1"/>
</dbReference>
<keyword evidence="6 7" id="KW-0546">Nucleotide metabolism</keyword>
<feature type="domain" description="dUTPase-like" evidence="8">
    <location>
        <begin position="16"/>
        <end position="150"/>
    </location>
</feature>
<evidence type="ECO:0000256" key="5">
    <source>
        <dbReference type="ARBA" id="ARBA00022842"/>
    </source>
</evidence>
<gene>
    <name evidence="9" type="ORF">MHYMCMPASI_01007</name>
</gene>
<keyword evidence="5 7" id="KW-0460">Magnesium</keyword>
<dbReference type="GO" id="GO:0046081">
    <property type="term" value="P:dUTP catabolic process"/>
    <property type="evidence" value="ECO:0007669"/>
    <property type="project" value="UniProtKB-UniRule"/>
</dbReference>
<dbReference type="InterPro" id="IPR029054">
    <property type="entry name" value="dUTPase-like"/>
</dbReference>
<evidence type="ECO:0000256" key="6">
    <source>
        <dbReference type="ARBA" id="ARBA00023080"/>
    </source>
</evidence>
<dbReference type="EC" id="3.6.1.23" evidence="7"/>
<dbReference type="NCBIfam" id="NF001862">
    <property type="entry name" value="PRK00601.1"/>
    <property type="match status" value="1"/>
</dbReference>
<comment type="function">
    <text evidence="7">Involved in nucleotide metabolism via production of dUMP, the immediate precursor of thymidine nucleotides, and decreases the intracellular concentration of dUTP so that uracil cannot be incorporated into DNA.</text>
</comment>
<dbReference type="InterPro" id="IPR036157">
    <property type="entry name" value="dUTPase-like_sf"/>
</dbReference>
<evidence type="ECO:0000259" key="8">
    <source>
        <dbReference type="Pfam" id="PF00692"/>
    </source>
</evidence>
<dbReference type="Gene3D" id="2.70.40.10">
    <property type="match status" value="1"/>
</dbReference>
<evidence type="ECO:0000256" key="3">
    <source>
        <dbReference type="ARBA" id="ARBA00022723"/>
    </source>
</evidence>
<dbReference type="GO" id="GO:0000287">
    <property type="term" value="F:magnesium ion binding"/>
    <property type="evidence" value="ECO:0007669"/>
    <property type="project" value="UniProtKB-UniRule"/>
</dbReference>
<dbReference type="SUPFAM" id="SSF51283">
    <property type="entry name" value="dUTPase-like"/>
    <property type="match status" value="1"/>
</dbReference>
<dbReference type="HAMAP" id="MF_00116">
    <property type="entry name" value="dUTPase_bact"/>
    <property type="match status" value="1"/>
</dbReference>
<organism evidence="9 10">
    <name type="scientific">Hyalomma marginatum</name>
    <dbReference type="NCBI Taxonomy" id="34627"/>
    <lineage>
        <taxon>Eukaryota</taxon>
        <taxon>Metazoa</taxon>
        <taxon>Ecdysozoa</taxon>
        <taxon>Arthropoda</taxon>
        <taxon>Chelicerata</taxon>
        <taxon>Arachnida</taxon>
        <taxon>Acari</taxon>
        <taxon>Parasitiformes</taxon>
        <taxon>Ixodida</taxon>
        <taxon>Ixodoidea</taxon>
        <taxon>Ixodidae</taxon>
        <taxon>Hyalomminae</taxon>
        <taxon>Hyalomma</taxon>
    </lineage>
</organism>
<dbReference type="EMBL" id="CAJVAF010000333">
    <property type="protein sequence ID" value="CAG7598312.1"/>
    <property type="molecule type" value="Genomic_DNA"/>
</dbReference>
<dbReference type="Pfam" id="PF00692">
    <property type="entry name" value="dUTPase"/>
    <property type="match status" value="1"/>
</dbReference>
<dbReference type="InterPro" id="IPR033704">
    <property type="entry name" value="dUTPase_trimeric"/>
</dbReference>
<keyword evidence="3 7" id="KW-0479">Metal-binding</keyword>
<dbReference type="PANTHER" id="PTHR11241">
    <property type="entry name" value="DEOXYURIDINE 5'-TRIPHOSPHATE NUCLEOTIDOHYDROLASE"/>
    <property type="match status" value="1"/>
</dbReference>
<dbReference type="GO" id="GO:0004170">
    <property type="term" value="F:dUTP diphosphatase activity"/>
    <property type="evidence" value="ECO:0007669"/>
    <property type="project" value="UniProtKB-UniRule"/>
</dbReference>
<comment type="pathway">
    <text evidence="1 7">Pyrimidine metabolism; dUMP biosynthesis; dUMP from dCTP (dUTP route): step 2/2.</text>
</comment>
<dbReference type="GO" id="GO:0006226">
    <property type="term" value="P:dUMP biosynthetic process"/>
    <property type="evidence" value="ECO:0007669"/>
    <property type="project" value="UniProtKB-UniRule"/>
</dbReference>
<sequence length="151" mass="16459">MSNFLVSIKKLEHYKELPLPSYATIDSAGMDLMAAISENESVELSTRQRKLIPTGIAIALPKGFEAQIRPRSGLAINSGITITNAPGTIDADYRGEIFVSLINLSEETFQITRGMRIAQMIVARYERINWNLTESLDETARGAGGLGSTGL</sequence>
<keyword evidence="10" id="KW-1185">Reference proteome</keyword>
<comment type="catalytic activity">
    <reaction evidence="7">
        <text>dUTP + H2O = dUMP + diphosphate + H(+)</text>
        <dbReference type="Rhea" id="RHEA:10248"/>
        <dbReference type="ChEBI" id="CHEBI:15377"/>
        <dbReference type="ChEBI" id="CHEBI:15378"/>
        <dbReference type="ChEBI" id="CHEBI:33019"/>
        <dbReference type="ChEBI" id="CHEBI:61555"/>
        <dbReference type="ChEBI" id="CHEBI:246422"/>
        <dbReference type="EC" id="3.6.1.23"/>
    </reaction>
</comment>
<evidence type="ECO:0000313" key="9">
    <source>
        <dbReference type="EMBL" id="CAG7598312.1"/>
    </source>
</evidence>
<protein>
    <recommendedName>
        <fullName evidence="7">Deoxyuridine 5'-triphosphate nucleotidohydrolase</fullName>
        <shortName evidence="7">dUTPase</shortName>
        <ecNumber evidence="7">3.6.1.23</ecNumber>
    </recommendedName>
    <alternativeName>
        <fullName evidence="7">dUTP pyrophosphatase</fullName>
    </alternativeName>
</protein>
<comment type="caution">
    <text evidence="9">The sequence shown here is derived from an EMBL/GenBank/DDBJ whole genome shotgun (WGS) entry which is preliminary data.</text>
</comment>
<dbReference type="Proteomes" id="UP000837675">
    <property type="component" value="Unassembled WGS sequence"/>
</dbReference>
<accession>A0A8S4C1Y1</accession>
<dbReference type="CDD" id="cd07557">
    <property type="entry name" value="trimeric_dUTPase"/>
    <property type="match status" value="1"/>
</dbReference>
<evidence type="ECO:0000256" key="7">
    <source>
        <dbReference type="RuleBase" id="RU367024"/>
    </source>
</evidence>
<name>A0A8S4C1Y1_9ACAR</name>
<reference evidence="9" key="1">
    <citation type="submission" date="2021-06" db="EMBL/GenBank/DDBJ databases">
        <authorList>
            <person name="Nardi T."/>
            <person name="Nardi T."/>
        </authorList>
    </citation>
    <scope>NUCLEOTIDE SEQUENCE</scope>
</reference>
<comment type="similarity">
    <text evidence="2 7">Belongs to the dUTPase family.</text>
</comment>
<evidence type="ECO:0000256" key="2">
    <source>
        <dbReference type="ARBA" id="ARBA00006581"/>
    </source>
</evidence>
<evidence type="ECO:0000256" key="4">
    <source>
        <dbReference type="ARBA" id="ARBA00022801"/>
    </source>
</evidence>
<dbReference type="InterPro" id="IPR008181">
    <property type="entry name" value="dUTPase"/>
</dbReference>
<evidence type="ECO:0000256" key="1">
    <source>
        <dbReference type="ARBA" id="ARBA00005142"/>
    </source>
</evidence>